<reference evidence="2" key="1">
    <citation type="submission" date="2022-11" db="EMBL/GenBank/DDBJ databases">
        <authorList>
            <person name="Petersen C."/>
        </authorList>
    </citation>
    <scope>NUCLEOTIDE SEQUENCE</scope>
    <source>
        <strain evidence="2">IBT 34128</strain>
    </source>
</reference>
<dbReference type="EMBL" id="JAPMSZ010000012">
    <property type="protein sequence ID" value="KAJ5081911.1"/>
    <property type="molecule type" value="Genomic_DNA"/>
</dbReference>
<dbReference type="PANTHER" id="PTHR42791:SF2">
    <property type="entry name" value="N-ACETYLTRANSFERASE DOMAIN-CONTAINING PROTEIN"/>
    <property type="match status" value="1"/>
</dbReference>
<dbReference type="PROSITE" id="PS51186">
    <property type="entry name" value="GNAT"/>
    <property type="match status" value="1"/>
</dbReference>
<gene>
    <name evidence="2" type="ORF">NUU61_010175</name>
</gene>
<dbReference type="SUPFAM" id="SSF55729">
    <property type="entry name" value="Acyl-CoA N-acyltransferases (Nat)"/>
    <property type="match status" value="1"/>
</dbReference>
<keyword evidence="3" id="KW-1185">Reference proteome</keyword>
<dbReference type="InterPro" id="IPR052523">
    <property type="entry name" value="Trichothecene_AcTrans"/>
</dbReference>
<evidence type="ECO:0000313" key="3">
    <source>
        <dbReference type="Proteomes" id="UP001141434"/>
    </source>
</evidence>
<dbReference type="GeneID" id="81399869"/>
<dbReference type="OrthoDB" id="410198at2759"/>
<proteinExistence type="predicted"/>
<accession>A0A9W9EHN5</accession>
<dbReference type="InterPro" id="IPR000182">
    <property type="entry name" value="GNAT_dom"/>
</dbReference>
<dbReference type="CDD" id="cd04301">
    <property type="entry name" value="NAT_SF"/>
    <property type="match status" value="1"/>
</dbReference>
<sequence>MSYLIQYATEADAPALARINTQSFQNRRLLAEVFPQTSASTLQDYKAIVAMKHLANPQMHVLKVTDGEIAGYARWLIPEALGFGQTLPVLSEQAALAAKDPVPFAPRPMNEDIYSAFKGLLEAARKRHTTDQDMVLDLLGTLPAYQGRGVGSALLNWGTQKADAWKKRIYLEATPEGESIYRKHGWKPVEVLTMDFAPFGGVGGETFLVMIRDPVS</sequence>
<dbReference type="Pfam" id="PF13508">
    <property type="entry name" value="Acetyltransf_7"/>
    <property type="match status" value="1"/>
</dbReference>
<comment type="caution">
    <text evidence="2">The sequence shown here is derived from an EMBL/GenBank/DDBJ whole genome shotgun (WGS) entry which is preliminary data.</text>
</comment>
<reference evidence="2" key="2">
    <citation type="journal article" date="2023" name="IMA Fungus">
        <title>Comparative genomic study of the Penicillium genus elucidates a diverse pangenome and 15 lateral gene transfer events.</title>
        <authorList>
            <person name="Petersen C."/>
            <person name="Sorensen T."/>
            <person name="Nielsen M.R."/>
            <person name="Sondergaard T.E."/>
            <person name="Sorensen J.L."/>
            <person name="Fitzpatrick D.A."/>
            <person name="Frisvad J.C."/>
            <person name="Nielsen K.L."/>
        </authorList>
    </citation>
    <scope>NUCLEOTIDE SEQUENCE</scope>
    <source>
        <strain evidence="2">IBT 34128</strain>
    </source>
</reference>
<feature type="domain" description="N-acetyltransferase" evidence="1">
    <location>
        <begin position="3"/>
        <end position="215"/>
    </location>
</feature>
<name>A0A9W9EHN5_9EURO</name>
<evidence type="ECO:0000259" key="1">
    <source>
        <dbReference type="PROSITE" id="PS51186"/>
    </source>
</evidence>
<dbReference type="InterPro" id="IPR016181">
    <property type="entry name" value="Acyl_CoA_acyltransferase"/>
</dbReference>
<dbReference type="RefSeq" id="XP_056507198.1">
    <property type="nucleotide sequence ID" value="XM_056660700.1"/>
</dbReference>
<dbReference type="PANTHER" id="PTHR42791">
    <property type="entry name" value="GNAT FAMILY ACETYLTRANSFERASE"/>
    <property type="match status" value="1"/>
</dbReference>
<organism evidence="2 3">
    <name type="scientific">Penicillium alfredii</name>
    <dbReference type="NCBI Taxonomy" id="1506179"/>
    <lineage>
        <taxon>Eukaryota</taxon>
        <taxon>Fungi</taxon>
        <taxon>Dikarya</taxon>
        <taxon>Ascomycota</taxon>
        <taxon>Pezizomycotina</taxon>
        <taxon>Eurotiomycetes</taxon>
        <taxon>Eurotiomycetidae</taxon>
        <taxon>Eurotiales</taxon>
        <taxon>Aspergillaceae</taxon>
        <taxon>Penicillium</taxon>
    </lineage>
</organism>
<dbReference type="Gene3D" id="3.40.630.30">
    <property type="match status" value="1"/>
</dbReference>
<dbReference type="Proteomes" id="UP001141434">
    <property type="component" value="Unassembled WGS sequence"/>
</dbReference>
<evidence type="ECO:0000313" key="2">
    <source>
        <dbReference type="EMBL" id="KAJ5081911.1"/>
    </source>
</evidence>
<dbReference type="GO" id="GO:0016747">
    <property type="term" value="F:acyltransferase activity, transferring groups other than amino-acyl groups"/>
    <property type="evidence" value="ECO:0007669"/>
    <property type="project" value="InterPro"/>
</dbReference>
<dbReference type="AlphaFoldDB" id="A0A9W9EHN5"/>
<protein>
    <recommendedName>
        <fullName evidence="1">N-acetyltransferase domain-containing protein</fullName>
    </recommendedName>
</protein>